<dbReference type="KEGG" id="mcg:GL4_1992"/>
<sequence>MVNQGDSDECVYRISPEDLDSTGEMFVLAAQHLIAQNIDTDDEVCGA</sequence>
<dbReference type="Proteomes" id="UP000031643">
    <property type="component" value="Chromosome"/>
</dbReference>
<dbReference type="HOGENOM" id="CLU_3170097_0_0_5"/>
<organism evidence="1 2">
    <name type="scientific">Methyloceanibacter caenitepidi</name>
    <dbReference type="NCBI Taxonomy" id="1384459"/>
    <lineage>
        <taxon>Bacteria</taxon>
        <taxon>Pseudomonadati</taxon>
        <taxon>Pseudomonadota</taxon>
        <taxon>Alphaproteobacteria</taxon>
        <taxon>Hyphomicrobiales</taxon>
        <taxon>Hyphomicrobiaceae</taxon>
        <taxon>Methyloceanibacter</taxon>
    </lineage>
</organism>
<dbReference type="EMBL" id="AP014648">
    <property type="protein sequence ID" value="BAQ17441.1"/>
    <property type="molecule type" value="Genomic_DNA"/>
</dbReference>
<accession>A0A0A8K3V2</accession>
<reference evidence="1 2" key="1">
    <citation type="submission" date="2014-09" db="EMBL/GenBank/DDBJ databases">
        <title>Genome sequencing of Methyloceanibacter caenitepidi Gela4.</title>
        <authorList>
            <person name="Takeuchi M."/>
            <person name="Susumu S."/>
            <person name="Kamagata Y."/>
            <person name="Oshima K."/>
            <person name="Hattori M."/>
            <person name="Iwasaki W."/>
        </authorList>
    </citation>
    <scope>NUCLEOTIDE SEQUENCE [LARGE SCALE GENOMIC DNA]</scope>
    <source>
        <strain evidence="1 2">Gela4</strain>
    </source>
</reference>
<evidence type="ECO:0000313" key="1">
    <source>
        <dbReference type="EMBL" id="BAQ17441.1"/>
    </source>
</evidence>
<dbReference type="AlphaFoldDB" id="A0A0A8K3V2"/>
<evidence type="ECO:0000313" key="2">
    <source>
        <dbReference type="Proteomes" id="UP000031643"/>
    </source>
</evidence>
<protein>
    <submittedName>
        <fullName evidence="1">Uncharacterized protein</fullName>
    </submittedName>
</protein>
<keyword evidence="2" id="KW-1185">Reference proteome</keyword>
<dbReference type="STRING" id="1384459.GL4_1992"/>
<name>A0A0A8K3V2_9HYPH</name>
<proteinExistence type="predicted"/>
<gene>
    <name evidence="1" type="ORF">GL4_1992</name>
</gene>